<dbReference type="EMBL" id="GBRH01204230">
    <property type="protein sequence ID" value="JAD93665.1"/>
    <property type="molecule type" value="Transcribed_RNA"/>
</dbReference>
<accession>A0A0A9E725</accession>
<proteinExistence type="predicted"/>
<protein>
    <submittedName>
        <fullName evidence="1">Uncharacterized protein</fullName>
    </submittedName>
</protein>
<reference evidence="1" key="1">
    <citation type="submission" date="2014-09" db="EMBL/GenBank/DDBJ databases">
        <authorList>
            <person name="Magalhaes I.L.F."/>
            <person name="Oliveira U."/>
            <person name="Santos F.R."/>
            <person name="Vidigal T.H.D.A."/>
            <person name="Brescovit A.D."/>
            <person name="Santos A.J."/>
        </authorList>
    </citation>
    <scope>NUCLEOTIDE SEQUENCE</scope>
    <source>
        <tissue evidence="1">Shoot tissue taken approximately 20 cm above the soil surface</tissue>
    </source>
</reference>
<reference evidence="1" key="2">
    <citation type="journal article" date="2015" name="Data Brief">
        <title>Shoot transcriptome of the giant reed, Arundo donax.</title>
        <authorList>
            <person name="Barrero R.A."/>
            <person name="Guerrero F.D."/>
            <person name="Moolhuijzen P."/>
            <person name="Goolsby J.A."/>
            <person name="Tidwell J."/>
            <person name="Bellgard S.E."/>
            <person name="Bellgard M.I."/>
        </authorList>
    </citation>
    <scope>NUCLEOTIDE SEQUENCE</scope>
    <source>
        <tissue evidence="1">Shoot tissue taken approximately 20 cm above the soil surface</tissue>
    </source>
</reference>
<organism evidence="1">
    <name type="scientific">Arundo donax</name>
    <name type="common">Giant reed</name>
    <name type="synonym">Donax arundinaceus</name>
    <dbReference type="NCBI Taxonomy" id="35708"/>
    <lineage>
        <taxon>Eukaryota</taxon>
        <taxon>Viridiplantae</taxon>
        <taxon>Streptophyta</taxon>
        <taxon>Embryophyta</taxon>
        <taxon>Tracheophyta</taxon>
        <taxon>Spermatophyta</taxon>
        <taxon>Magnoliopsida</taxon>
        <taxon>Liliopsida</taxon>
        <taxon>Poales</taxon>
        <taxon>Poaceae</taxon>
        <taxon>PACMAD clade</taxon>
        <taxon>Arundinoideae</taxon>
        <taxon>Arundineae</taxon>
        <taxon>Arundo</taxon>
    </lineage>
</organism>
<sequence length="39" mass="4874">MWEAWCKCRTWSQLYLYNPRLDLPLSLLLQRKRLKHPCL</sequence>
<name>A0A0A9E725_ARUDO</name>
<evidence type="ECO:0000313" key="1">
    <source>
        <dbReference type="EMBL" id="JAD93665.1"/>
    </source>
</evidence>
<dbReference type="AlphaFoldDB" id="A0A0A9E725"/>